<dbReference type="GO" id="GO:0004252">
    <property type="term" value="F:serine-type endopeptidase activity"/>
    <property type="evidence" value="ECO:0007669"/>
    <property type="project" value="InterPro"/>
</dbReference>
<evidence type="ECO:0000256" key="1">
    <source>
        <dbReference type="ARBA" id="ARBA00004141"/>
    </source>
</evidence>
<keyword evidence="3 7" id="KW-0812">Transmembrane</keyword>
<dbReference type="PANTHER" id="PTHR43731">
    <property type="entry name" value="RHOMBOID PROTEASE"/>
    <property type="match status" value="1"/>
</dbReference>
<evidence type="ECO:0000256" key="6">
    <source>
        <dbReference type="ARBA" id="ARBA00023136"/>
    </source>
</evidence>
<keyword evidence="10" id="KW-1185">Reference proteome</keyword>
<dbReference type="InterPro" id="IPR035952">
    <property type="entry name" value="Rhomboid-like_sf"/>
</dbReference>
<keyword evidence="9" id="KW-0645">Protease</keyword>
<evidence type="ECO:0000256" key="2">
    <source>
        <dbReference type="ARBA" id="ARBA00009045"/>
    </source>
</evidence>
<organism evidence="9 10">
    <name type="scientific">Lacticaseibacillus manihotivorans DSM 13343 = JCM 12514</name>
    <dbReference type="NCBI Taxonomy" id="1423769"/>
    <lineage>
        <taxon>Bacteria</taxon>
        <taxon>Bacillati</taxon>
        <taxon>Bacillota</taxon>
        <taxon>Bacilli</taxon>
        <taxon>Lactobacillales</taxon>
        <taxon>Lactobacillaceae</taxon>
        <taxon>Lacticaseibacillus</taxon>
    </lineage>
</organism>
<protein>
    <submittedName>
        <fullName evidence="9">Membrane-associated serine protease</fullName>
    </submittedName>
</protein>
<gene>
    <name evidence="9" type="ORF">FD01_GL001335</name>
</gene>
<keyword evidence="5 7" id="KW-1133">Transmembrane helix</keyword>
<keyword evidence="4" id="KW-0378">Hydrolase</keyword>
<dbReference type="Gene3D" id="1.20.1540.10">
    <property type="entry name" value="Rhomboid-like"/>
    <property type="match status" value="1"/>
</dbReference>
<comment type="subcellular location">
    <subcellularLocation>
        <location evidence="1">Membrane</location>
        <topology evidence="1">Multi-pass membrane protein</topology>
    </subcellularLocation>
</comment>
<dbReference type="RefSeq" id="WP_056962320.1">
    <property type="nucleotide sequence ID" value="NZ_AZEU01000018.1"/>
</dbReference>
<evidence type="ECO:0000259" key="8">
    <source>
        <dbReference type="Pfam" id="PF01694"/>
    </source>
</evidence>
<dbReference type="Pfam" id="PF01694">
    <property type="entry name" value="Rhomboid"/>
    <property type="match status" value="1"/>
</dbReference>
<feature type="transmembrane region" description="Helical" evidence="7">
    <location>
        <begin position="15"/>
        <end position="34"/>
    </location>
</feature>
<feature type="domain" description="Peptidase S54 rhomboid" evidence="8">
    <location>
        <begin position="57"/>
        <end position="192"/>
    </location>
</feature>
<evidence type="ECO:0000256" key="5">
    <source>
        <dbReference type="ARBA" id="ARBA00022989"/>
    </source>
</evidence>
<feature type="transmembrane region" description="Helical" evidence="7">
    <location>
        <begin position="98"/>
        <end position="116"/>
    </location>
</feature>
<feature type="transmembrane region" description="Helical" evidence="7">
    <location>
        <begin position="176"/>
        <end position="194"/>
    </location>
</feature>
<feature type="transmembrane region" description="Helical" evidence="7">
    <location>
        <begin position="206"/>
        <end position="224"/>
    </location>
</feature>
<dbReference type="GO" id="GO:0006508">
    <property type="term" value="P:proteolysis"/>
    <property type="evidence" value="ECO:0007669"/>
    <property type="project" value="UniProtKB-KW"/>
</dbReference>
<keyword evidence="6 7" id="KW-0472">Membrane</keyword>
<dbReference type="EMBL" id="AZEU01000018">
    <property type="protein sequence ID" value="KRL53230.1"/>
    <property type="molecule type" value="Genomic_DNA"/>
</dbReference>
<dbReference type="GO" id="GO:0016020">
    <property type="term" value="C:membrane"/>
    <property type="evidence" value="ECO:0007669"/>
    <property type="project" value="UniProtKB-SubCell"/>
</dbReference>
<evidence type="ECO:0000256" key="7">
    <source>
        <dbReference type="SAM" id="Phobius"/>
    </source>
</evidence>
<feature type="transmembrane region" description="Helical" evidence="7">
    <location>
        <begin position="152"/>
        <end position="170"/>
    </location>
</feature>
<accession>A0A0R1R9X3</accession>
<dbReference type="OrthoDB" id="9813074at2"/>
<proteinExistence type="inferred from homology"/>
<evidence type="ECO:0000256" key="3">
    <source>
        <dbReference type="ARBA" id="ARBA00022692"/>
    </source>
</evidence>
<dbReference type="PATRIC" id="fig|1423769.4.peg.1436"/>
<evidence type="ECO:0000313" key="9">
    <source>
        <dbReference type="EMBL" id="KRL53230.1"/>
    </source>
</evidence>
<reference evidence="9 10" key="1">
    <citation type="journal article" date="2015" name="Genome Announc.">
        <title>Expanding the biotechnology potential of lactobacilli through comparative genomics of 213 strains and associated genera.</title>
        <authorList>
            <person name="Sun Z."/>
            <person name="Harris H.M."/>
            <person name="McCann A."/>
            <person name="Guo C."/>
            <person name="Argimon S."/>
            <person name="Zhang W."/>
            <person name="Yang X."/>
            <person name="Jeffery I.B."/>
            <person name="Cooney J.C."/>
            <person name="Kagawa T.F."/>
            <person name="Liu W."/>
            <person name="Song Y."/>
            <person name="Salvetti E."/>
            <person name="Wrobel A."/>
            <person name="Rasinkangas P."/>
            <person name="Parkhill J."/>
            <person name="Rea M.C."/>
            <person name="O'Sullivan O."/>
            <person name="Ritari J."/>
            <person name="Douillard F.P."/>
            <person name="Paul Ross R."/>
            <person name="Yang R."/>
            <person name="Briner A.E."/>
            <person name="Felis G.E."/>
            <person name="de Vos W.M."/>
            <person name="Barrangou R."/>
            <person name="Klaenhammer T.R."/>
            <person name="Caufield P.W."/>
            <person name="Cui Y."/>
            <person name="Zhang H."/>
            <person name="O'Toole P.W."/>
        </authorList>
    </citation>
    <scope>NUCLEOTIDE SEQUENCE [LARGE SCALE GENOMIC DNA]</scope>
    <source>
        <strain evidence="9 10">DSM 13343</strain>
    </source>
</reference>
<evidence type="ECO:0000313" key="10">
    <source>
        <dbReference type="Proteomes" id="UP000051790"/>
    </source>
</evidence>
<name>A0A0R1R9X3_9LACO</name>
<comment type="similarity">
    <text evidence="2">Belongs to the peptidase S54 family.</text>
</comment>
<dbReference type="SUPFAM" id="SSF144091">
    <property type="entry name" value="Rhomboid-like"/>
    <property type="match status" value="1"/>
</dbReference>
<dbReference type="PANTHER" id="PTHR43731:SF14">
    <property type="entry name" value="PRESENILIN-ASSOCIATED RHOMBOID-LIKE PROTEIN, MITOCHONDRIAL"/>
    <property type="match status" value="1"/>
</dbReference>
<dbReference type="InterPro" id="IPR050925">
    <property type="entry name" value="Rhomboid_protease_S54"/>
</dbReference>
<dbReference type="Proteomes" id="UP000051790">
    <property type="component" value="Unassembled WGS sequence"/>
</dbReference>
<sequence length="227" mass="24431">MHNPFLKTRLDNTPFVTYGLVIITALVFVAETLLGGSDNNLVLLELGARYNPLILAGQWWRFITPAFLHIGITHLVLNGVSLYYLGIICEKIFGHWRFLVIYLVSAIAGNVASFAFSPNSMSAGASTAIFGLMGAFVMLGDAFRDNPMVRQLAQQFMLLAAINLVMNLFMSGVDMPGHIGGIVGGFLIAGTVGAPKLGKLPVSRQIILGLVLLFGLAALILLQVNGR</sequence>
<dbReference type="InterPro" id="IPR022764">
    <property type="entry name" value="Peptidase_S54_rhomboid_dom"/>
</dbReference>
<comment type="caution">
    <text evidence="9">The sequence shown here is derived from an EMBL/GenBank/DDBJ whole genome shotgun (WGS) entry which is preliminary data.</text>
</comment>
<feature type="transmembrane region" description="Helical" evidence="7">
    <location>
        <begin position="66"/>
        <end position="86"/>
    </location>
</feature>
<dbReference type="AlphaFoldDB" id="A0A0R1R9X3"/>
<evidence type="ECO:0000256" key="4">
    <source>
        <dbReference type="ARBA" id="ARBA00022801"/>
    </source>
</evidence>
<feature type="transmembrane region" description="Helical" evidence="7">
    <location>
        <begin position="122"/>
        <end position="140"/>
    </location>
</feature>